<dbReference type="GO" id="GO:0043709">
    <property type="term" value="P:cell adhesion involved in single-species biofilm formation"/>
    <property type="evidence" value="ECO:0007669"/>
    <property type="project" value="TreeGrafter"/>
</dbReference>
<dbReference type="Proteomes" id="UP000245488">
    <property type="component" value="Chromosome"/>
</dbReference>
<dbReference type="SUPFAM" id="SSF158472">
    <property type="entry name" value="HAMP domain-like"/>
    <property type="match status" value="1"/>
</dbReference>
<dbReference type="SMART" id="SM00304">
    <property type="entry name" value="HAMP"/>
    <property type="match status" value="1"/>
</dbReference>
<protein>
    <recommendedName>
        <fullName evidence="6">Diguanylate cyclase (GGDEF) domain-containing protein</fullName>
    </recommendedName>
</protein>
<dbReference type="InterPro" id="IPR050469">
    <property type="entry name" value="Diguanylate_Cyclase"/>
</dbReference>
<evidence type="ECO:0000313" key="5">
    <source>
        <dbReference type="Proteomes" id="UP000245488"/>
    </source>
</evidence>
<dbReference type="PANTHER" id="PTHR45138:SF9">
    <property type="entry name" value="DIGUANYLATE CYCLASE DGCM-RELATED"/>
    <property type="match status" value="1"/>
</dbReference>
<evidence type="ECO:0000256" key="1">
    <source>
        <dbReference type="SAM" id="Phobius"/>
    </source>
</evidence>
<evidence type="ECO:0000259" key="3">
    <source>
        <dbReference type="PROSITE" id="PS50887"/>
    </source>
</evidence>
<keyword evidence="5" id="KW-1185">Reference proteome</keyword>
<dbReference type="PROSITE" id="PS50887">
    <property type="entry name" value="GGDEF"/>
    <property type="match status" value="1"/>
</dbReference>
<keyword evidence="1" id="KW-1133">Transmembrane helix</keyword>
<feature type="domain" description="GGDEF" evidence="3">
    <location>
        <begin position="435"/>
        <end position="568"/>
    </location>
</feature>
<dbReference type="Gene3D" id="3.30.450.20">
    <property type="entry name" value="PAS domain"/>
    <property type="match status" value="1"/>
</dbReference>
<dbReference type="SMART" id="SM00267">
    <property type="entry name" value="GGDEF"/>
    <property type="match status" value="1"/>
</dbReference>
<dbReference type="AlphaFoldDB" id="A0A317G4W0"/>
<feature type="transmembrane region" description="Helical" evidence="1">
    <location>
        <begin position="20"/>
        <end position="41"/>
    </location>
</feature>
<dbReference type="SUPFAM" id="SSF55073">
    <property type="entry name" value="Nucleotide cyclase"/>
    <property type="match status" value="1"/>
</dbReference>
<dbReference type="EMBL" id="NXNG01000001">
    <property type="protein sequence ID" value="PWT29018.1"/>
    <property type="molecule type" value="Genomic_DNA"/>
</dbReference>
<dbReference type="InterPro" id="IPR029787">
    <property type="entry name" value="Nucleotide_cyclase"/>
</dbReference>
<feature type="transmembrane region" description="Helical" evidence="1">
    <location>
        <begin position="323"/>
        <end position="343"/>
    </location>
</feature>
<dbReference type="PROSITE" id="PS50885">
    <property type="entry name" value="HAMP"/>
    <property type="match status" value="1"/>
</dbReference>
<dbReference type="InterPro" id="IPR003660">
    <property type="entry name" value="HAMP_dom"/>
</dbReference>
<sequence>MKNSLSNFFNNKKVSIRFRITVVTLLFVMLIMSFTSFVSYMRVSKIIDDNISKTLNLVAENQALKINNTMIRIEDEVDAIASYIYNQVEDPEYLKDSTARAELLSRTENFFVSYIQSYDEIVSNYVYIVPEYLNGDVDGYYYMRTSAGTMEDIPITDFFYHDSDNVNSSGWYYVIPEDQQSARWISPYYDPSLDLYVTTYEVPVYIDDVLICMVGINMDFDYLMQSIATISTKGGGSAYLASEDWKVHYHLEEEDHNTYIEAIPNINKPSFDIMLRDSSDQELIRFDQNGVDSVMSFVTLRNGMKLIISEGYKNAYRARTDTLVFVTILSMIIGLGFVSLSIINSQIMSKPIKELTKVAKKIGNGDFDVDIPDSNITEFQILADTLKTSTGQLKRYTKSMENRIYIDELTHVKNKAAYTIAVNDIQHHIDTEPNYCFGVAMFDLNYLKNINDKYGHEAGDIAIKTCSTIICKIYEHSPVFRVGGDEFVVILTGNDYENRDELEEKFFIELKNNQKSSVHFYEAVSIAYGMAVYDKSMDSNYMHVFSRADFEMYKCKNKDHLEVGTAPR</sequence>
<dbReference type="InterPro" id="IPR000160">
    <property type="entry name" value="GGDEF_dom"/>
</dbReference>
<dbReference type="GO" id="GO:1902201">
    <property type="term" value="P:negative regulation of bacterial-type flagellum-dependent cell motility"/>
    <property type="evidence" value="ECO:0007669"/>
    <property type="project" value="TreeGrafter"/>
</dbReference>
<dbReference type="CDD" id="cd12913">
    <property type="entry name" value="PDC1_MCP_like"/>
    <property type="match status" value="1"/>
</dbReference>
<dbReference type="CDD" id="cd01949">
    <property type="entry name" value="GGDEF"/>
    <property type="match status" value="1"/>
</dbReference>
<accession>A0A317G4W0</accession>
<feature type="domain" description="HAMP" evidence="2">
    <location>
        <begin position="346"/>
        <end position="398"/>
    </location>
</feature>
<organism evidence="4 5">
    <name type="scientific">Butyrivibrio fibrisolvens</name>
    <dbReference type="NCBI Taxonomy" id="831"/>
    <lineage>
        <taxon>Bacteria</taxon>
        <taxon>Bacillati</taxon>
        <taxon>Bacillota</taxon>
        <taxon>Clostridia</taxon>
        <taxon>Lachnospirales</taxon>
        <taxon>Lachnospiraceae</taxon>
        <taxon>Butyrivibrio</taxon>
    </lineage>
</organism>
<keyword evidence="1" id="KW-0812">Transmembrane</keyword>
<dbReference type="CDD" id="cd06225">
    <property type="entry name" value="HAMP"/>
    <property type="match status" value="1"/>
</dbReference>
<evidence type="ECO:0000259" key="2">
    <source>
        <dbReference type="PROSITE" id="PS50885"/>
    </source>
</evidence>
<name>A0A317G4W0_BUTFI</name>
<dbReference type="Pfam" id="PF00672">
    <property type="entry name" value="HAMP"/>
    <property type="match status" value="1"/>
</dbReference>
<dbReference type="InterPro" id="IPR043128">
    <property type="entry name" value="Rev_trsase/Diguanyl_cyclase"/>
</dbReference>
<dbReference type="Gene3D" id="6.10.340.10">
    <property type="match status" value="1"/>
</dbReference>
<comment type="caution">
    <text evidence="4">The sequence shown here is derived from an EMBL/GenBank/DDBJ whole genome shotgun (WGS) entry which is preliminary data.</text>
</comment>
<keyword evidence="1" id="KW-0472">Membrane</keyword>
<dbReference type="GO" id="GO:0005886">
    <property type="term" value="C:plasma membrane"/>
    <property type="evidence" value="ECO:0007669"/>
    <property type="project" value="TreeGrafter"/>
</dbReference>
<gene>
    <name evidence="4" type="ORF">CPT75_18780</name>
</gene>
<evidence type="ECO:0000313" key="4">
    <source>
        <dbReference type="EMBL" id="PWT29018.1"/>
    </source>
</evidence>
<dbReference type="GO" id="GO:0052621">
    <property type="term" value="F:diguanylate cyclase activity"/>
    <property type="evidence" value="ECO:0007669"/>
    <property type="project" value="TreeGrafter"/>
</dbReference>
<proteinExistence type="predicted"/>
<dbReference type="Gene3D" id="3.30.70.270">
    <property type="match status" value="1"/>
</dbReference>
<evidence type="ECO:0008006" key="6">
    <source>
        <dbReference type="Google" id="ProtNLM"/>
    </source>
</evidence>
<dbReference type="PANTHER" id="PTHR45138">
    <property type="entry name" value="REGULATORY COMPONENTS OF SENSORY TRANSDUCTION SYSTEM"/>
    <property type="match status" value="1"/>
</dbReference>
<dbReference type="GO" id="GO:0007165">
    <property type="term" value="P:signal transduction"/>
    <property type="evidence" value="ECO:0007669"/>
    <property type="project" value="InterPro"/>
</dbReference>
<dbReference type="NCBIfam" id="TIGR00254">
    <property type="entry name" value="GGDEF"/>
    <property type="match status" value="1"/>
</dbReference>
<reference evidence="4 5" key="1">
    <citation type="submission" date="2017-09" db="EMBL/GenBank/DDBJ databases">
        <title>High-quality draft genome sequence of Butyrivibrio fibrisolvens INBov1, isolated from cow rumen.</title>
        <authorList>
            <person name="Rodriguez Hernaez J."/>
            <person name="Rivarola M."/>
            <person name="Paniego N."/>
            <person name="Cravero S."/>
            <person name="Ceron Cucchi M."/>
            <person name="Martinez M.C."/>
        </authorList>
    </citation>
    <scope>NUCLEOTIDE SEQUENCE [LARGE SCALE GENOMIC DNA]</scope>
    <source>
        <strain evidence="4 5">INBov1</strain>
    </source>
</reference>
<dbReference type="Pfam" id="PF00990">
    <property type="entry name" value="GGDEF"/>
    <property type="match status" value="1"/>
</dbReference>